<feature type="binding site" evidence="3">
    <location>
        <position position="124"/>
    </location>
    <ligand>
        <name>substrate</name>
    </ligand>
</feature>
<name>A0AAF0QSK3_SOLVR</name>
<dbReference type="Pfam" id="PF00248">
    <property type="entry name" value="Aldo_ket_red"/>
    <property type="match status" value="2"/>
</dbReference>
<dbReference type="PROSITE" id="PS00063">
    <property type="entry name" value="ALDOKETO_REDUCTASE_3"/>
    <property type="match status" value="1"/>
</dbReference>
<dbReference type="PROSITE" id="PS00062">
    <property type="entry name" value="ALDOKETO_REDUCTASE_2"/>
    <property type="match status" value="1"/>
</dbReference>
<organism evidence="6 7">
    <name type="scientific">Solanum verrucosum</name>
    <dbReference type="NCBI Taxonomy" id="315347"/>
    <lineage>
        <taxon>Eukaryota</taxon>
        <taxon>Viridiplantae</taxon>
        <taxon>Streptophyta</taxon>
        <taxon>Embryophyta</taxon>
        <taxon>Tracheophyta</taxon>
        <taxon>Spermatophyta</taxon>
        <taxon>Magnoliopsida</taxon>
        <taxon>eudicotyledons</taxon>
        <taxon>Gunneridae</taxon>
        <taxon>Pentapetalae</taxon>
        <taxon>asterids</taxon>
        <taxon>lamiids</taxon>
        <taxon>Solanales</taxon>
        <taxon>Solanaceae</taxon>
        <taxon>Solanoideae</taxon>
        <taxon>Solaneae</taxon>
        <taxon>Solanum</taxon>
    </lineage>
</organism>
<dbReference type="PROSITE" id="PS00798">
    <property type="entry name" value="ALDOKETO_REDUCTASE_1"/>
    <property type="match status" value="1"/>
</dbReference>
<evidence type="ECO:0000256" key="4">
    <source>
        <dbReference type="PIRSR" id="PIRSR000097-3"/>
    </source>
</evidence>
<evidence type="ECO:0000313" key="7">
    <source>
        <dbReference type="Proteomes" id="UP001234989"/>
    </source>
</evidence>
<reference evidence="6" key="1">
    <citation type="submission" date="2023-08" db="EMBL/GenBank/DDBJ databases">
        <title>A de novo genome assembly of Solanum verrucosum Schlechtendal, a Mexican diploid species geographically isolated from the other diploid A-genome species in potato relatives.</title>
        <authorList>
            <person name="Hosaka K."/>
        </authorList>
    </citation>
    <scope>NUCLEOTIDE SEQUENCE</scope>
    <source>
        <tissue evidence="6">Young leaves</tissue>
    </source>
</reference>
<dbReference type="Proteomes" id="UP001234989">
    <property type="component" value="Chromosome 5"/>
</dbReference>
<dbReference type="SUPFAM" id="SSF51430">
    <property type="entry name" value="NAD(P)-linked oxidoreductase"/>
    <property type="match status" value="1"/>
</dbReference>
<dbReference type="FunFam" id="3.20.20.100:FF:000014">
    <property type="entry name" value="NAD(P)-linked oxidoreductase superfamily protein"/>
    <property type="match status" value="1"/>
</dbReference>
<evidence type="ECO:0000256" key="1">
    <source>
        <dbReference type="ARBA" id="ARBA00023002"/>
    </source>
</evidence>
<dbReference type="InterPro" id="IPR044497">
    <property type="entry name" value="AKR4A/B"/>
</dbReference>
<evidence type="ECO:0000259" key="5">
    <source>
        <dbReference type="Pfam" id="PF00248"/>
    </source>
</evidence>
<dbReference type="PRINTS" id="PR00069">
    <property type="entry name" value="ALDKETRDTASE"/>
</dbReference>
<dbReference type="InterPro" id="IPR018170">
    <property type="entry name" value="Aldo/ket_reductase_CS"/>
</dbReference>
<evidence type="ECO:0000313" key="6">
    <source>
        <dbReference type="EMBL" id="WMV28588.1"/>
    </source>
</evidence>
<feature type="domain" description="NADP-dependent oxidoreductase" evidence="5">
    <location>
        <begin position="216"/>
        <end position="321"/>
    </location>
</feature>
<dbReference type="InterPro" id="IPR036812">
    <property type="entry name" value="NAD(P)_OxRdtase_dom_sf"/>
</dbReference>
<dbReference type="PIRSF" id="PIRSF000097">
    <property type="entry name" value="AKR"/>
    <property type="match status" value="1"/>
</dbReference>
<dbReference type="PANTHER" id="PTHR11732">
    <property type="entry name" value="ALDO/KETO REDUCTASE"/>
    <property type="match status" value="1"/>
</dbReference>
<dbReference type="CDD" id="cd19124">
    <property type="entry name" value="AKR_AKR4A_4B"/>
    <property type="match status" value="1"/>
</dbReference>
<accession>A0AAF0QSK3</accession>
<dbReference type="GO" id="GO:0044550">
    <property type="term" value="P:secondary metabolite biosynthetic process"/>
    <property type="evidence" value="ECO:0007669"/>
    <property type="project" value="UniProtKB-ARBA"/>
</dbReference>
<proteinExistence type="predicted"/>
<dbReference type="InterPro" id="IPR023210">
    <property type="entry name" value="NADP_OxRdtase_dom"/>
</dbReference>
<evidence type="ECO:0000256" key="2">
    <source>
        <dbReference type="PIRSR" id="PIRSR000097-1"/>
    </source>
</evidence>
<feature type="site" description="Lowers pKa of active site Tyr" evidence="4">
    <location>
        <position position="91"/>
    </location>
</feature>
<dbReference type="AlphaFoldDB" id="A0AAF0QSK3"/>
<protein>
    <recommendedName>
        <fullName evidence="5">NADP-dependent oxidoreductase domain-containing protein</fullName>
    </recommendedName>
</protein>
<sequence length="350" mass="39458">MNQEHQQTPMPAIPMPAGCRSMPALGLGTAADPPVEPEIVRSAVVEAIEVGYRHFDTAALYNSEEALGEAINEAINGGFVESREQLFITSKLWCSDAHPQHVLPALNKTLRNLKMDYIDLYLIHWPVSSKPGIHEYPIKKEDFLPMDFKSVWAAMEECYKLGLTKSIGVSNFSCKNLADVLATAKIPPAVNQVDVGIGKLTKYGKRHSFWERPTRKVEVNPCWQQQKLREFCKRNGVLVVGYSSLGSIGTFYGTNRVMESEVLREIAKARGKTVAQVALRWGYEQGIGVVVKSYNKERMKQNLEIFDWSLSDDECRKISEITQSRACLGKDYTSPYGPYKTMDELWDEEL</sequence>
<feature type="domain" description="NADP-dependent oxidoreductase" evidence="5">
    <location>
        <begin position="25"/>
        <end position="194"/>
    </location>
</feature>
<dbReference type="EMBL" id="CP133616">
    <property type="protein sequence ID" value="WMV28588.1"/>
    <property type="molecule type" value="Genomic_DNA"/>
</dbReference>
<dbReference type="GO" id="GO:0016616">
    <property type="term" value="F:oxidoreductase activity, acting on the CH-OH group of donors, NAD or NADP as acceptor"/>
    <property type="evidence" value="ECO:0007669"/>
    <property type="project" value="InterPro"/>
</dbReference>
<keyword evidence="1" id="KW-0560">Oxidoreductase</keyword>
<gene>
    <name evidence="6" type="ORF">MTR67_021973</name>
</gene>
<feature type="active site" description="Proton donor" evidence="2">
    <location>
        <position position="61"/>
    </location>
</feature>
<dbReference type="Gene3D" id="3.20.20.100">
    <property type="entry name" value="NADP-dependent oxidoreductase domain"/>
    <property type="match status" value="1"/>
</dbReference>
<evidence type="ECO:0000256" key="3">
    <source>
        <dbReference type="PIRSR" id="PIRSR000097-2"/>
    </source>
</evidence>
<dbReference type="InterPro" id="IPR020471">
    <property type="entry name" value="AKR"/>
</dbReference>
<keyword evidence="7" id="KW-1185">Reference proteome</keyword>